<dbReference type="Proteomes" id="UP000321424">
    <property type="component" value="Unassembled WGS sequence"/>
</dbReference>
<protein>
    <submittedName>
        <fullName evidence="1">Uncharacterized protein</fullName>
    </submittedName>
</protein>
<evidence type="ECO:0000313" key="1">
    <source>
        <dbReference type="EMBL" id="GEM39725.1"/>
    </source>
</evidence>
<dbReference type="OrthoDB" id="3747467at2"/>
<dbReference type="RefSeq" id="WP_147133912.1">
    <property type="nucleotide sequence ID" value="NZ_BJXA01000027.1"/>
</dbReference>
<comment type="caution">
    <text evidence="1">The sequence shown here is derived from an EMBL/GenBank/DDBJ whole genome shotgun (WGS) entry which is preliminary data.</text>
</comment>
<organism evidence="1 2">
    <name type="scientific">Nocardia ninae NBRC 108245</name>
    <dbReference type="NCBI Taxonomy" id="1210091"/>
    <lineage>
        <taxon>Bacteria</taxon>
        <taxon>Bacillati</taxon>
        <taxon>Actinomycetota</taxon>
        <taxon>Actinomycetes</taxon>
        <taxon>Mycobacteriales</taxon>
        <taxon>Nocardiaceae</taxon>
        <taxon>Nocardia</taxon>
    </lineage>
</organism>
<dbReference type="EMBL" id="BJXA01000027">
    <property type="protein sequence ID" value="GEM39725.1"/>
    <property type="molecule type" value="Genomic_DNA"/>
</dbReference>
<accession>A0A511MGB3</accession>
<dbReference type="AlphaFoldDB" id="A0A511MGB3"/>
<proteinExistence type="predicted"/>
<gene>
    <name evidence="1" type="ORF">NN4_42440</name>
</gene>
<keyword evidence="2" id="KW-1185">Reference proteome</keyword>
<evidence type="ECO:0000313" key="2">
    <source>
        <dbReference type="Proteomes" id="UP000321424"/>
    </source>
</evidence>
<reference evidence="1 2" key="1">
    <citation type="submission" date="2019-07" db="EMBL/GenBank/DDBJ databases">
        <title>Whole genome shotgun sequence of Nocardia ninae NBRC 108245.</title>
        <authorList>
            <person name="Hosoyama A."/>
            <person name="Uohara A."/>
            <person name="Ohji S."/>
            <person name="Ichikawa N."/>
        </authorList>
    </citation>
    <scope>NUCLEOTIDE SEQUENCE [LARGE SCALE GENOMIC DNA]</scope>
    <source>
        <strain evidence="1 2">NBRC 108245</strain>
    </source>
</reference>
<name>A0A511MGB3_9NOCA</name>
<sequence length="203" mass="22581">MSELDSRSGGQQAPAKSNEPVPYISYEEFGRRFLEYAATEQRILGAFDQLTGAAFDFGPIGVGPGRLAKASAQVQLGQAQVRRDLDEVISFALKIPLSVDMLIDLALDKHRFEVDGHIHLQLIVRAAEPLRVVIDIATPRSSDVRINVATDTIRGQLLRILASVDQEIRRFIARYIAKEIDKPHIAAARDINVAKRLDEAWKL</sequence>